<keyword evidence="3" id="KW-1185">Reference proteome</keyword>
<accession>A0A8S4RG04</accession>
<feature type="compositionally biased region" description="Basic and acidic residues" evidence="1">
    <location>
        <begin position="107"/>
        <end position="132"/>
    </location>
</feature>
<feature type="compositionally biased region" description="Basic residues" evidence="1">
    <location>
        <begin position="167"/>
        <end position="178"/>
    </location>
</feature>
<organism evidence="2 3">
    <name type="scientific">Pararge aegeria aegeria</name>
    <dbReference type="NCBI Taxonomy" id="348720"/>
    <lineage>
        <taxon>Eukaryota</taxon>
        <taxon>Metazoa</taxon>
        <taxon>Ecdysozoa</taxon>
        <taxon>Arthropoda</taxon>
        <taxon>Hexapoda</taxon>
        <taxon>Insecta</taxon>
        <taxon>Pterygota</taxon>
        <taxon>Neoptera</taxon>
        <taxon>Endopterygota</taxon>
        <taxon>Lepidoptera</taxon>
        <taxon>Glossata</taxon>
        <taxon>Ditrysia</taxon>
        <taxon>Papilionoidea</taxon>
        <taxon>Nymphalidae</taxon>
        <taxon>Satyrinae</taxon>
        <taxon>Satyrini</taxon>
        <taxon>Parargina</taxon>
        <taxon>Pararge</taxon>
    </lineage>
</organism>
<comment type="caution">
    <text evidence="2">The sequence shown here is derived from an EMBL/GenBank/DDBJ whole genome shotgun (WGS) entry which is preliminary data.</text>
</comment>
<sequence length="178" mass="19921">MGKGLVSHRRDGLKAWTLQLQCGLVGFNDCYHKIQQRRLRAEAAALAHRQVALVSCGLLEVLRDDAAFAESARCFLFFLRIVRSPRTISLSDTEDLVEPLRLSEAKWKGEPERKDERSELRARLKRVGREPGLRSGAECGPGDAGRSGGSSSRMVVRRARRSDCRARRGPRRAPRPCA</sequence>
<name>A0A8S4RG04_9NEOP</name>
<dbReference type="AlphaFoldDB" id="A0A8S4RG04"/>
<evidence type="ECO:0000256" key="1">
    <source>
        <dbReference type="SAM" id="MobiDB-lite"/>
    </source>
</evidence>
<reference evidence="2" key="1">
    <citation type="submission" date="2022-03" db="EMBL/GenBank/DDBJ databases">
        <authorList>
            <person name="Lindestad O."/>
        </authorList>
    </citation>
    <scope>NUCLEOTIDE SEQUENCE</scope>
</reference>
<gene>
    <name evidence="2" type="primary">jg22031</name>
    <name evidence="2" type="ORF">PAEG_LOCUS13679</name>
</gene>
<dbReference type="EMBL" id="CAKXAJ010025192">
    <property type="protein sequence ID" value="CAH2236220.1"/>
    <property type="molecule type" value="Genomic_DNA"/>
</dbReference>
<dbReference type="Proteomes" id="UP000838756">
    <property type="component" value="Unassembled WGS sequence"/>
</dbReference>
<evidence type="ECO:0000313" key="3">
    <source>
        <dbReference type="Proteomes" id="UP000838756"/>
    </source>
</evidence>
<evidence type="ECO:0000313" key="2">
    <source>
        <dbReference type="EMBL" id="CAH2236220.1"/>
    </source>
</evidence>
<protein>
    <submittedName>
        <fullName evidence="2">Jg22031 protein</fullName>
    </submittedName>
</protein>
<feature type="region of interest" description="Disordered" evidence="1">
    <location>
        <begin position="107"/>
        <end position="178"/>
    </location>
</feature>
<proteinExistence type="predicted"/>